<evidence type="ECO:0000313" key="3">
    <source>
        <dbReference type="EMBL" id="MBH8554580.1"/>
    </source>
</evidence>
<comment type="caution">
    <text evidence="3">The sequence shown here is derived from an EMBL/GenBank/DDBJ whole genome shotgun (WGS) entry which is preliminary data.</text>
</comment>
<dbReference type="PROSITE" id="PS51257">
    <property type="entry name" value="PROKAR_LIPOPROTEIN"/>
    <property type="match status" value="1"/>
</dbReference>
<feature type="chain" id="PRO_5035183597" description="Rhamnogalacturonase A/B/Epimerase-like pectate lyase domain-containing protein" evidence="1">
    <location>
        <begin position="25"/>
        <end position="669"/>
    </location>
</feature>
<feature type="signal peptide" evidence="1">
    <location>
        <begin position="1"/>
        <end position="24"/>
    </location>
</feature>
<dbReference type="InterPro" id="IPR011050">
    <property type="entry name" value="Pectin_lyase_fold/virulence"/>
</dbReference>
<dbReference type="InterPro" id="IPR024535">
    <property type="entry name" value="RHGA/B-epi-like_pectate_lyase"/>
</dbReference>
<gene>
    <name evidence="3" type="ORF">I8751_19875</name>
</gene>
<dbReference type="RefSeq" id="WP_214440831.1">
    <property type="nucleotide sequence ID" value="NZ_JAECZB010000076.1"/>
</dbReference>
<accession>A0A8J7HLE1</accession>
<dbReference type="Pfam" id="PF12708">
    <property type="entry name" value="Pect-lyase_RHGA_epim"/>
    <property type="match status" value="2"/>
</dbReference>
<dbReference type="Gene3D" id="2.160.20.10">
    <property type="entry name" value="Single-stranded right-handed beta-helix, Pectin lyase-like"/>
    <property type="match status" value="2"/>
</dbReference>
<dbReference type="SUPFAM" id="SSF51126">
    <property type="entry name" value="Pectin lyase-like"/>
    <property type="match status" value="2"/>
</dbReference>
<evidence type="ECO:0000259" key="2">
    <source>
        <dbReference type="Pfam" id="PF12708"/>
    </source>
</evidence>
<reference evidence="3 4" key="1">
    <citation type="journal article" date="2021" name="Int. J. Syst. Evol. Microbiol.">
        <title>Amazonocrinis nigriterrae gen. nov., sp. nov., Atlanticothrix silvestris gen. nov., sp. nov. and Dendronalium phyllosphericum gen. nov., sp. nov., nostocacean cyanobacteria from Brazilian environments.</title>
        <authorList>
            <person name="Alvarenga D.O."/>
            <person name="Andreote A.P.D."/>
            <person name="Branco L.H.Z."/>
            <person name="Delbaje E."/>
            <person name="Cruz R.B."/>
            <person name="Varani A.M."/>
            <person name="Fiore M.F."/>
        </authorList>
    </citation>
    <scope>NUCLEOTIDE SEQUENCE [LARGE SCALE GENOMIC DNA]</scope>
    <source>
        <strain evidence="3 4">CENA357</strain>
    </source>
</reference>
<proteinExistence type="predicted"/>
<feature type="domain" description="Rhamnogalacturonase A/B/Epimerase-like pectate lyase" evidence="2">
    <location>
        <begin position="409"/>
        <end position="523"/>
    </location>
</feature>
<dbReference type="InterPro" id="IPR012334">
    <property type="entry name" value="Pectin_lyas_fold"/>
</dbReference>
<evidence type="ECO:0000256" key="1">
    <source>
        <dbReference type="SAM" id="SignalP"/>
    </source>
</evidence>
<name>A0A8J7HLE1_9CYAN</name>
<protein>
    <recommendedName>
        <fullName evidence="2">Rhamnogalacturonase A/B/Epimerase-like pectate lyase domain-containing protein</fullName>
    </recommendedName>
</protein>
<keyword evidence="4" id="KW-1185">Reference proteome</keyword>
<keyword evidence="1" id="KW-0732">Signal</keyword>
<organism evidence="3 4">
    <name type="scientific">Atlanticothrix silvestris CENA357</name>
    <dbReference type="NCBI Taxonomy" id="1725252"/>
    <lineage>
        <taxon>Bacteria</taxon>
        <taxon>Bacillati</taxon>
        <taxon>Cyanobacteriota</taxon>
        <taxon>Cyanophyceae</taxon>
        <taxon>Nostocales</taxon>
        <taxon>Nodulariaceae</taxon>
        <taxon>Atlanticothrix</taxon>
        <taxon>Atlanticothrix silvestris</taxon>
    </lineage>
</organism>
<evidence type="ECO:0000313" key="4">
    <source>
        <dbReference type="Proteomes" id="UP000599391"/>
    </source>
</evidence>
<dbReference type="Proteomes" id="UP000599391">
    <property type="component" value="Unassembled WGS sequence"/>
</dbReference>
<dbReference type="EMBL" id="JAECZB010000076">
    <property type="protein sequence ID" value="MBH8554580.1"/>
    <property type="molecule type" value="Genomic_DNA"/>
</dbReference>
<sequence length="669" mass="72604">MLPSQKSILKQFTSALLVATLATACIKYTNKNNSQSQLVLAQTSQSLQENIVFPKSAAVIDVTASEYGAKPNDGKDDTKAIQKALSQFPGGGRIIYLPNGRYNISDSLHWPPGRISASDYKRTILQGQSRDGVIIQLNDSSAKFQDSKKPRPFISTGFDPNLDPNTKAFKASRKAQRFANSVRNLTINIGKKNPGAEGLNFIANNLGSVRNVKIISLDGQGTTGLALTHGEVGPLLIDNVEVVGFDYGIRTNNVIAGITMQNITVRNQNRAGIFNRGQIMSLENLYSLNSVPAIVNGSNNNSGYQTGGMLTLLNARLVGSGNAKNVPAISSTGFIYARNISGVGYKNVLSSTARNAVGNISGTTISEYTSRPIIAEFPRSSKSKELSKESLQLPIKQFPQLPWDDPKAWVSVEKFGAKPDDKKDDTAAFQAAIDSGATTVVVSRTGNYTINGTLRLRKNVRRFIGTQGWIEGKGEIIADKGSQPTLIIENFYIRRGSQVKWKSVADRTVVFRSIEGFDFESTGTGDLFVDDIVTGKVRFLNPDQSIWARQLNAEGARVTNVVNNGAKLWILGFKTELGKTKIETSNGGSTELLGALIFSNHLKKQEPIFRIINASSSFAGVGEAHFAGPSFQTWVEETRLGVTRKLNRGEIPARTAANGRALVLYKGFE</sequence>
<feature type="domain" description="Rhamnogalacturonase A/B/Epimerase-like pectate lyase" evidence="2">
    <location>
        <begin position="65"/>
        <end position="284"/>
    </location>
</feature>
<dbReference type="AlphaFoldDB" id="A0A8J7HLE1"/>